<evidence type="ECO:0000256" key="1">
    <source>
        <dbReference type="SAM" id="MobiDB-lite"/>
    </source>
</evidence>
<accession>A5BTY7</accession>
<feature type="region of interest" description="Disordered" evidence="1">
    <location>
        <begin position="244"/>
        <end position="271"/>
    </location>
</feature>
<dbReference type="EMBL" id="AM470968">
    <property type="protein sequence ID" value="CAN70542.1"/>
    <property type="molecule type" value="Genomic_DNA"/>
</dbReference>
<gene>
    <name evidence="2" type="ORF">VITISV_004848</name>
</gene>
<evidence type="ECO:0000313" key="2">
    <source>
        <dbReference type="EMBL" id="CAN70542.1"/>
    </source>
</evidence>
<proteinExistence type="predicted"/>
<sequence length="271" mass="30397">MAKKMEAHLHKEFQALELYSPFPKAHQECKEEKQREESNMKKFKRMATMGHISSTSRSPFHAYYMSFQSSGSEESNTLNDNCTKLSEMSCENFAGCFAAAKPPLGTRVPFHSSTPSFRSYEMGCKMACENVPWLRTTLRNHLQAANEVANHLQVAESSPSCEITFNLKNQSSNLENGQFNVRITLRNLPVQSQIFATDLVRFFSQDIFSFQTNYEDVSSEDEWLGSLSLGVKKAGTTIKEHQLDTNQMASLSGPLRGHESGDTPIGNKSAT</sequence>
<name>A5BTY7_VITVI</name>
<reference evidence="2" key="1">
    <citation type="journal article" date="2007" name="PLoS ONE">
        <title>The first genome sequence of an elite grapevine cultivar (Pinot noir Vitis vinifera L.): coping with a highly heterozygous genome.</title>
        <authorList>
            <person name="Velasco R."/>
            <person name="Zharkikh A."/>
            <person name="Troggio M."/>
            <person name="Cartwright D.A."/>
            <person name="Cestaro A."/>
            <person name="Pruss D."/>
            <person name="Pindo M."/>
            <person name="FitzGerald L.M."/>
            <person name="Vezzulli S."/>
            <person name="Reid J."/>
            <person name="Malacarne G."/>
            <person name="Iliev D."/>
            <person name="Coppola G."/>
            <person name="Wardell B."/>
            <person name="Micheletti D."/>
            <person name="Macalma T."/>
            <person name="Facci M."/>
            <person name="Mitchell J.T."/>
            <person name="Perazzolli M."/>
            <person name="Eldredge G."/>
            <person name="Gatto P."/>
            <person name="Oyzerski R."/>
            <person name="Moretto M."/>
            <person name="Gutin N."/>
            <person name="Stefanini M."/>
            <person name="Chen Y."/>
            <person name="Segala C."/>
            <person name="Davenport C."/>
            <person name="Dematte L."/>
            <person name="Mraz A."/>
            <person name="Battilana J."/>
            <person name="Stormo K."/>
            <person name="Costa F."/>
            <person name="Tao Q."/>
            <person name="Si-Ammour A."/>
            <person name="Harkins T."/>
            <person name="Lackey A."/>
            <person name="Perbost C."/>
            <person name="Taillon B."/>
            <person name="Stella A."/>
            <person name="Solovyev V."/>
            <person name="Fawcett J.A."/>
            <person name="Sterck L."/>
            <person name="Vandepoele K."/>
            <person name="Grando S.M."/>
            <person name="Toppo S."/>
            <person name="Moser C."/>
            <person name="Lanchbury J."/>
            <person name="Bogden R."/>
            <person name="Skolnick M."/>
            <person name="Sgaramella V."/>
            <person name="Bhatnagar S.K."/>
            <person name="Fontana P."/>
            <person name="Gutin A."/>
            <person name="Van de Peer Y."/>
            <person name="Salamini F."/>
            <person name="Viola R."/>
        </authorList>
    </citation>
    <scope>NUCLEOTIDE SEQUENCE</scope>
</reference>
<protein>
    <submittedName>
        <fullName evidence="2">Uncharacterized protein</fullName>
    </submittedName>
</protein>
<organism evidence="2">
    <name type="scientific">Vitis vinifera</name>
    <name type="common">Grape</name>
    <dbReference type="NCBI Taxonomy" id="29760"/>
    <lineage>
        <taxon>Eukaryota</taxon>
        <taxon>Viridiplantae</taxon>
        <taxon>Streptophyta</taxon>
        <taxon>Embryophyta</taxon>
        <taxon>Tracheophyta</taxon>
        <taxon>Spermatophyta</taxon>
        <taxon>Magnoliopsida</taxon>
        <taxon>eudicotyledons</taxon>
        <taxon>Gunneridae</taxon>
        <taxon>Pentapetalae</taxon>
        <taxon>rosids</taxon>
        <taxon>Vitales</taxon>
        <taxon>Vitaceae</taxon>
        <taxon>Viteae</taxon>
        <taxon>Vitis</taxon>
    </lineage>
</organism>
<dbReference type="AlphaFoldDB" id="A5BTY7"/>